<dbReference type="OrthoDB" id="166375at2759"/>
<dbReference type="STRING" id="1754191.A0A1Y1V748"/>
<dbReference type="PROSITE" id="PS51360">
    <property type="entry name" value="PLUS3"/>
    <property type="match status" value="1"/>
</dbReference>
<evidence type="ECO:0000256" key="4">
    <source>
        <dbReference type="ARBA" id="ARBA00023242"/>
    </source>
</evidence>
<comment type="subcellular location">
    <subcellularLocation>
        <location evidence="1">Nucleus</location>
    </subcellularLocation>
</comment>
<feature type="region of interest" description="Disordered" evidence="6">
    <location>
        <begin position="11"/>
        <end position="71"/>
    </location>
</feature>
<dbReference type="PANTHER" id="PTHR13115:SF8">
    <property type="entry name" value="RNA POLYMERASE-ASSOCIATED PROTEIN RTF1 HOMOLOG"/>
    <property type="match status" value="1"/>
</dbReference>
<dbReference type="PANTHER" id="PTHR13115">
    <property type="entry name" value="RNA POLYMERASE-ASSOCIATED PROTEIN RTF1 HOMOLOG"/>
    <property type="match status" value="1"/>
</dbReference>
<keyword evidence="5" id="KW-0175">Coiled coil</keyword>
<protein>
    <submittedName>
        <fullName evidence="8">Plus-3-domain-containing protein</fullName>
    </submittedName>
</protein>
<keyword evidence="9" id="KW-1185">Reference proteome</keyword>
<evidence type="ECO:0000256" key="6">
    <source>
        <dbReference type="SAM" id="MobiDB-lite"/>
    </source>
</evidence>
<dbReference type="GO" id="GO:0003677">
    <property type="term" value="F:DNA binding"/>
    <property type="evidence" value="ECO:0007669"/>
    <property type="project" value="InterPro"/>
</dbReference>
<evidence type="ECO:0000313" key="9">
    <source>
        <dbReference type="Proteomes" id="UP000193719"/>
    </source>
</evidence>
<reference evidence="8 9" key="2">
    <citation type="submission" date="2016-08" db="EMBL/GenBank/DDBJ databases">
        <title>Pervasive Adenine N6-methylation of Active Genes in Fungi.</title>
        <authorList>
            <consortium name="DOE Joint Genome Institute"/>
            <person name="Mondo S.J."/>
            <person name="Dannebaum R.O."/>
            <person name="Kuo R.C."/>
            <person name="Labutti K."/>
            <person name="Haridas S."/>
            <person name="Kuo A."/>
            <person name="Salamov A."/>
            <person name="Ahrendt S.R."/>
            <person name="Lipzen A."/>
            <person name="Sullivan W."/>
            <person name="Andreopoulos W.B."/>
            <person name="Clum A."/>
            <person name="Lindquist E."/>
            <person name="Daum C."/>
            <person name="Ramamoorthy G.K."/>
            <person name="Gryganskyi A."/>
            <person name="Culley D."/>
            <person name="Magnuson J.K."/>
            <person name="James T.Y."/>
            <person name="O'Malley M.A."/>
            <person name="Stajich J.E."/>
            <person name="Spatafora J.W."/>
            <person name="Visel A."/>
            <person name="Grigoriev I.V."/>
        </authorList>
    </citation>
    <scope>NUCLEOTIDE SEQUENCE [LARGE SCALE GENOMIC DNA]</scope>
    <source>
        <strain evidence="9">finn</strain>
    </source>
</reference>
<comment type="caution">
    <text evidence="8">The sequence shown here is derived from an EMBL/GenBank/DDBJ whole genome shotgun (WGS) entry which is preliminary data.</text>
</comment>
<dbReference type="Pfam" id="PF03126">
    <property type="entry name" value="Plus-3"/>
    <property type="match status" value="1"/>
</dbReference>
<feature type="compositionally biased region" description="Low complexity" evidence="6">
    <location>
        <begin position="42"/>
        <end position="52"/>
    </location>
</feature>
<feature type="domain" description="Plus3" evidence="7">
    <location>
        <begin position="182"/>
        <end position="314"/>
    </location>
</feature>
<proteinExistence type="predicted"/>
<feature type="compositionally biased region" description="Basic and acidic residues" evidence="6">
    <location>
        <begin position="123"/>
        <end position="141"/>
    </location>
</feature>
<feature type="coiled-coil region" evidence="5">
    <location>
        <begin position="355"/>
        <end position="389"/>
    </location>
</feature>
<feature type="region of interest" description="Disordered" evidence="6">
    <location>
        <begin position="106"/>
        <end position="179"/>
    </location>
</feature>
<dbReference type="SUPFAM" id="SSF159042">
    <property type="entry name" value="Plus3-like"/>
    <property type="match status" value="1"/>
</dbReference>
<keyword evidence="2" id="KW-0805">Transcription regulation</keyword>
<sequence length="498" mass="58042">MDIDDEILALAGDSPVRSRKSRRDGKRSRSVSLSGDEESNYSDASLSDSDASLAEEVESYGPDLIKDEEDRKYLDNLPEREREIIIAERAEKKQILMERLEVKRKLKEGKKNKIGSSRHSTRHDKLSEKEKKSESLSDLKRKREKKRSKMAYERENEEKRNRSTYSDSESEDFDNKEPEQEVITLEEFNSARISRDELEQWAYTPFFNKTVIGGYARLGIGFDSNKNYIYRITKILDVVEYHRIYKVNKTNVKKALILEHGKAKKKFGMDIISNGPFTEQEYHRYLAVMKNEQQQLPSKDFIREKEKQIQEARDHEFTPDEISAMVDEKKQLLKVPLNFAMEKAALLLRKDKAEQLGDEKEIENINNKLEELDNMKDEKSRLVEEKLDNWTKLNERNRKMNMIENRKAEIQAFQERKKLGNRDDFDPFARRKCMPTHVVAMKNSLSMDSLDEKVNAPEVPDSAVLKVNQAPNKQFSVALIEGDDFDIDIDASKVTIVI</sequence>
<organism evidence="8 9">
    <name type="scientific">Piromyces finnis</name>
    <dbReference type="NCBI Taxonomy" id="1754191"/>
    <lineage>
        <taxon>Eukaryota</taxon>
        <taxon>Fungi</taxon>
        <taxon>Fungi incertae sedis</taxon>
        <taxon>Chytridiomycota</taxon>
        <taxon>Chytridiomycota incertae sedis</taxon>
        <taxon>Neocallimastigomycetes</taxon>
        <taxon>Neocallimastigales</taxon>
        <taxon>Neocallimastigaceae</taxon>
        <taxon>Piromyces</taxon>
    </lineage>
</organism>
<dbReference type="SMART" id="SM00719">
    <property type="entry name" value="Plus3"/>
    <property type="match status" value="1"/>
</dbReference>
<evidence type="ECO:0000256" key="3">
    <source>
        <dbReference type="ARBA" id="ARBA00023163"/>
    </source>
</evidence>
<feature type="compositionally biased region" description="Basic and acidic residues" evidence="6">
    <location>
        <begin position="150"/>
        <end position="161"/>
    </location>
</feature>
<keyword evidence="3" id="KW-0804">Transcription</keyword>
<keyword evidence="4" id="KW-0539">Nucleus</keyword>
<evidence type="ECO:0000256" key="5">
    <source>
        <dbReference type="SAM" id="Coils"/>
    </source>
</evidence>
<evidence type="ECO:0000256" key="1">
    <source>
        <dbReference type="ARBA" id="ARBA00004123"/>
    </source>
</evidence>
<dbReference type="InterPro" id="IPR036128">
    <property type="entry name" value="Plus3-like_sf"/>
</dbReference>
<gene>
    <name evidence="8" type="ORF">BCR36DRAFT_584237</name>
</gene>
<dbReference type="InterPro" id="IPR004343">
    <property type="entry name" value="Plus-3_dom"/>
</dbReference>
<accession>A0A1Y1V748</accession>
<dbReference type="Gene3D" id="3.90.70.200">
    <property type="entry name" value="Plus-3 domain"/>
    <property type="match status" value="1"/>
</dbReference>
<dbReference type="GO" id="GO:0016593">
    <property type="term" value="C:Cdc73/Paf1 complex"/>
    <property type="evidence" value="ECO:0007669"/>
    <property type="project" value="TreeGrafter"/>
</dbReference>
<evidence type="ECO:0000256" key="2">
    <source>
        <dbReference type="ARBA" id="ARBA00023015"/>
    </source>
</evidence>
<dbReference type="Proteomes" id="UP000193719">
    <property type="component" value="Unassembled WGS sequence"/>
</dbReference>
<dbReference type="EMBL" id="MCFH01000026">
    <property type="protein sequence ID" value="ORX48675.1"/>
    <property type="molecule type" value="Genomic_DNA"/>
</dbReference>
<reference evidence="8 9" key="1">
    <citation type="submission" date="2016-08" db="EMBL/GenBank/DDBJ databases">
        <title>Genomes of anaerobic fungi encode conserved fungal cellulosomes for biomass hydrolysis.</title>
        <authorList>
            <consortium name="DOE Joint Genome Institute"/>
            <person name="Haitjema C.H."/>
            <person name="Gilmore S.P."/>
            <person name="Henske J.K."/>
            <person name="Solomon K.V."/>
            <person name="De Groot R."/>
            <person name="Kuo A."/>
            <person name="Mondo S.J."/>
            <person name="Salamov A.A."/>
            <person name="Labutti K."/>
            <person name="Zhao Z."/>
            <person name="Chiniquy J."/>
            <person name="Barry K."/>
            <person name="Brewer H.M."/>
            <person name="Purvine S.O."/>
            <person name="Wright A.T."/>
            <person name="Boxma B."/>
            <person name="Van Alen T."/>
            <person name="Hackstein J.H."/>
            <person name="Baker S.E."/>
            <person name="Grigoriev I.V."/>
            <person name="O'Malley M.A."/>
        </authorList>
    </citation>
    <scope>NUCLEOTIDE SEQUENCE [LARGE SCALE GENOMIC DNA]</scope>
    <source>
        <strain evidence="9">finn</strain>
    </source>
</reference>
<dbReference type="GO" id="GO:1990269">
    <property type="term" value="F:RNA polymerase II C-terminal domain phosphoserine binding"/>
    <property type="evidence" value="ECO:0007669"/>
    <property type="project" value="TreeGrafter"/>
</dbReference>
<name>A0A1Y1V748_9FUNG</name>
<evidence type="ECO:0000313" key="8">
    <source>
        <dbReference type="EMBL" id="ORX48675.1"/>
    </source>
</evidence>
<dbReference type="AlphaFoldDB" id="A0A1Y1V748"/>
<feature type="compositionally biased region" description="Basic residues" evidence="6">
    <location>
        <begin position="17"/>
        <end position="29"/>
    </location>
</feature>
<evidence type="ECO:0000259" key="7">
    <source>
        <dbReference type="PROSITE" id="PS51360"/>
    </source>
</evidence>